<proteinExistence type="predicted"/>
<dbReference type="Pfam" id="PF21203">
    <property type="entry name" value="ECM10"/>
    <property type="match status" value="1"/>
</dbReference>
<dbReference type="PANTHER" id="PTHR39219:SF1">
    <property type="entry name" value="ER MEMBRANE PROTEIN COMPLEX SUBUNIT 10"/>
    <property type="match status" value="1"/>
</dbReference>
<sequence>MRILSFFFFILIVPAATSYSQVSFSSPPQSSFRDILYWPITSSEPSIFARISFTPNTSEPNVISYSPPSTAQHESQGLVRVGLHTSNGIDPKHWTGTITSWAAIARSDGQKPMLLRLYIDTSNEFYHIALTSSSESHAASTSTSPKIQLVPLKAGSRPHLNRPVVVGPDGTSPEEAVEKTFFQKYWWVFLIITFLAMSGSGEEQ</sequence>
<gene>
    <name evidence="2" type="ORF">BDV28DRAFT_144548</name>
</gene>
<accession>A0A5N6YR44</accession>
<feature type="chain" id="PRO_5024942906" evidence="1">
    <location>
        <begin position="19"/>
        <end position="204"/>
    </location>
</feature>
<keyword evidence="3" id="KW-1185">Reference proteome</keyword>
<dbReference type="PANTHER" id="PTHR39219">
    <property type="entry name" value="ER MEMBRANE PROTEIN COMPLEX SUBUNIT 10"/>
    <property type="match status" value="1"/>
</dbReference>
<dbReference type="EMBL" id="ML740189">
    <property type="protein sequence ID" value="KAE8348005.1"/>
    <property type="molecule type" value="Genomic_DNA"/>
</dbReference>
<name>A0A5N6YR44_9EURO</name>
<organism evidence="2 3">
    <name type="scientific">Aspergillus coremiiformis</name>
    <dbReference type="NCBI Taxonomy" id="138285"/>
    <lineage>
        <taxon>Eukaryota</taxon>
        <taxon>Fungi</taxon>
        <taxon>Dikarya</taxon>
        <taxon>Ascomycota</taxon>
        <taxon>Pezizomycotina</taxon>
        <taxon>Eurotiomycetes</taxon>
        <taxon>Eurotiomycetidae</taxon>
        <taxon>Eurotiales</taxon>
        <taxon>Aspergillaceae</taxon>
        <taxon>Aspergillus</taxon>
        <taxon>Aspergillus subgen. Circumdati</taxon>
    </lineage>
</organism>
<feature type="signal peptide" evidence="1">
    <location>
        <begin position="1"/>
        <end position="18"/>
    </location>
</feature>
<dbReference type="Proteomes" id="UP000327118">
    <property type="component" value="Unassembled WGS sequence"/>
</dbReference>
<dbReference type="AlphaFoldDB" id="A0A5N6YR44"/>
<dbReference type="OrthoDB" id="1894652at2759"/>
<keyword evidence="1" id="KW-0732">Signal</keyword>
<evidence type="ECO:0000313" key="2">
    <source>
        <dbReference type="EMBL" id="KAE8348005.1"/>
    </source>
</evidence>
<protein>
    <submittedName>
        <fullName evidence="2">Uncharacterized protein</fullName>
    </submittedName>
</protein>
<evidence type="ECO:0000313" key="3">
    <source>
        <dbReference type="Proteomes" id="UP000327118"/>
    </source>
</evidence>
<reference evidence="3" key="1">
    <citation type="submission" date="2019-04" db="EMBL/GenBank/DDBJ databases">
        <title>Friends and foes A comparative genomics studyof 23 Aspergillus species from section Flavi.</title>
        <authorList>
            <consortium name="DOE Joint Genome Institute"/>
            <person name="Kjaerbolling I."/>
            <person name="Vesth T."/>
            <person name="Frisvad J.C."/>
            <person name="Nybo J.L."/>
            <person name="Theobald S."/>
            <person name="Kildgaard S."/>
            <person name="Isbrandt T."/>
            <person name="Kuo A."/>
            <person name="Sato A."/>
            <person name="Lyhne E.K."/>
            <person name="Kogle M.E."/>
            <person name="Wiebenga A."/>
            <person name="Kun R.S."/>
            <person name="Lubbers R.J."/>
            <person name="Makela M.R."/>
            <person name="Barry K."/>
            <person name="Chovatia M."/>
            <person name="Clum A."/>
            <person name="Daum C."/>
            <person name="Haridas S."/>
            <person name="He G."/>
            <person name="LaButti K."/>
            <person name="Lipzen A."/>
            <person name="Mondo S."/>
            <person name="Riley R."/>
            <person name="Salamov A."/>
            <person name="Simmons B.A."/>
            <person name="Magnuson J.K."/>
            <person name="Henrissat B."/>
            <person name="Mortensen U.H."/>
            <person name="Larsen T.O."/>
            <person name="Devries R.P."/>
            <person name="Grigoriev I.V."/>
            <person name="Machida M."/>
            <person name="Baker S.E."/>
            <person name="Andersen M.R."/>
        </authorList>
    </citation>
    <scope>NUCLEOTIDE SEQUENCE [LARGE SCALE GENOMIC DNA]</scope>
    <source>
        <strain evidence="3">CBS 553.77</strain>
    </source>
</reference>
<evidence type="ECO:0000256" key="1">
    <source>
        <dbReference type="SAM" id="SignalP"/>
    </source>
</evidence>